<proteinExistence type="predicted"/>
<dbReference type="CDD" id="cd00054">
    <property type="entry name" value="EGF_CA"/>
    <property type="match status" value="1"/>
</dbReference>
<evidence type="ECO:0000259" key="4">
    <source>
        <dbReference type="PROSITE" id="PS50026"/>
    </source>
</evidence>
<evidence type="ECO:0000256" key="3">
    <source>
        <dbReference type="SAM" id="Phobius"/>
    </source>
</evidence>
<keyword evidence="6" id="KW-1185">Reference proteome</keyword>
<name>A0A077ZBZ6_TRITR</name>
<dbReference type="Pfam" id="PF00008">
    <property type="entry name" value="EGF"/>
    <property type="match status" value="1"/>
</dbReference>
<evidence type="ECO:0000313" key="5">
    <source>
        <dbReference type="EMBL" id="CDW57359.1"/>
    </source>
</evidence>
<protein>
    <submittedName>
        <fullName evidence="5">EGF domain containing protein</fullName>
    </submittedName>
</protein>
<dbReference type="SUPFAM" id="SSF57196">
    <property type="entry name" value="EGF/Laminin"/>
    <property type="match status" value="1"/>
</dbReference>
<dbReference type="AlphaFoldDB" id="A0A077ZBZ6"/>
<comment type="caution">
    <text evidence="2">Lacks conserved residue(s) required for the propagation of feature annotation.</text>
</comment>
<dbReference type="Gene3D" id="2.10.25.10">
    <property type="entry name" value="Laminin"/>
    <property type="match status" value="1"/>
</dbReference>
<dbReference type="InterPro" id="IPR000152">
    <property type="entry name" value="EGF-type_Asp/Asn_hydroxyl_site"/>
</dbReference>
<dbReference type="EMBL" id="HG806152">
    <property type="protein sequence ID" value="CDW57359.1"/>
    <property type="molecule type" value="Genomic_DNA"/>
</dbReference>
<reference evidence="5" key="2">
    <citation type="submission" date="2014-03" db="EMBL/GenBank/DDBJ databases">
        <title>The whipworm genome and dual-species transcriptomics of an intimate host-pathogen interaction.</title>
        <authorList>
            <person name="Foth B.J."/>
            <person name="Tsai I.J."/>
            <person name="Reid A.J."/>
            <person name="Bancroft A.J."/>
            <person name="Nichol S."/>
            <person name="Tracey A."/>
            <person name="Holroyd N."/>
            <person name="Cotton J.A."/>
            <person name="Stanley E.J."/>
            <person name="Zarowiecki M."/>
            <person name="Liu J.Z."/>
            <person name="Huckvale T."/>
            <person name="Cooper P.J."/>
            <person name="Grencis R.K."/>
            <person name="Berriman M."/>
        </authorList>
    </citation>
    <scope>NUCLEOTIDE SEQUENCE [LARGE SCALE GENOMIC DNA]</scope>
</reference>
<sequence length="101" mass="11598">MNDGTCLNVSDGFRCICKPYFKGIYCEQIEIVRPKEHSEYFPAQDAKPVMFATVIATISLFICCFVGMMIIQHTEYDKQDTEDNQQLTDMRLAQSGYDSYS</sequence>
<evidence type="ECO:0000313" key="6">
    <source>
        <dbReference type="Proteomes" id="UP000030665"/>
    </source>
</evidence>
<evidence type="ECO:0000256" key="1">
    <source>
        <dbReference type="ARBA" id="ARBA00023157"/>
    </source>
</evidence>
<keyword evidence="1 2" id="KW-1015">Disulfide bond</keyword>
<dbReference type="Proteomes" id="UP000030665">
    <property type="component" value="Unassembled WGS sequence"/>
</dbReference>
<feature type="transmembrane region" description="Helical" evidence="3">
    <location>
        <begin position="49"/>
        <end position="71"/>
    </location>
</feature>
<dbReference type="PROSITE" id="PS00010">
    <property type="entry name" value="ASX_HYDROXYL"/>
    <property type="match status" value="1"/>
</dbReference>
<accession>A0A077ZBZ6</accession>
<keyword evidence="3" id="KW-1133">Transmembrane helix</keyword>
<dbReference type="PROSITE" id="PS00022">
    <property type="entry name" value="EGF_1"/>
    <property type="match status" value="1"/>
</dbReference>
<dbReference type="InterPro" id="IPR000742">
    <property type="entry name" value="EGF"/>
</dbReference>
<keyword evidence="3" id="KW-0472">Membrane</keyword>
<feature type="disulfide bond" evidence="2">
    <location>
        <begin position="17"/>
        <end position="26"/>
    </location>
</feature>
<feature type="domain" description="EGF-like" evidence="4">
    <location>
        <begin position="1"/>
        <end position="27"/>
    </location>
</feature>
<dbReference type="OrthoDB" id="430340at2759"/>
<organism evidence="5 6">
    <name type="scientific">Trichuris trichiura</name>
    <name type="common">Whipworm</name>
    <name type="synonym">Trichocephalus trichiurus</name>
    <dbReference type="NCBI Taxonomy" id="36087"/>
    <lineage>
        <taxon>Eukaryota</taxon>
        <taxon>Metazoa</taxon>
        <taxon>Ecdysozoa</taxon>
        <taxon>Nematoda</taxon>
        <taxon>Enoplea</taxon>
        <taxon>Dorylaimia</taxon>
        <taxon>Trichinellida</taxon>
        <taxon>Trichuridae</taxon>
        <taxon>Trichuris</taxon>
    </lineage>
</organism>
<reference evidence="5" key="1">
    <citation type="submission" date="2014-01" db="EMBL/GenBank/DDBJ databases">
        <authorList>
            <person name="Aslett M."/>
        </authorList>
    </citation>
    <scope>NUCLEOTIDE SEQUENCE</scope>
</reference>
<keyword evidence="3" id="KW-0812">Transmembrane</keyword>
<keyword evidence="2" id="KW-0245">EGF-like domain</keyword>
<evidence type="ECO:0000256" key="2">
    <source>
        <dbReference type="PROSITE-ProRule" id="PRU00076"/>
    </source>
</evidence>
<gene>
    <name evidence="5" type="ORF">TTRE_0000565001</name>
</gene>
<dbReference type="PROSITE" id="PS50026">
    <property type="entry name" value="EGF_3"/>
    <property type="match status" value="1"/>
</dbReference>